<keyword evidence="2" id="KW-1185">Reference proteome</keyword>
<reference evidence="1" key="1">
    <citation type="submission" date="2020-10" db="EMBL/GenBank/DDBJ databases">
        <authorList>
            <person name="Han B."/>
            <person name="Lu T."/>
            <person name="Zhao Q."/>
            <person name="Huang X."/>
            <person name="Zhao Y."/>
        </authorList>
    </citation>
    <scope>NUCLEOTIDE SEQUENCE</scope>
</reference>
<comment type="caution">
    <text evidence="1">The sequence shown here is derived from an EMBL/GenBank/DDBJ whole genome shotgun (WGS) entry which is preliminary data.</text>
</comment>
<protein>
    <submittedName>
        <fullName evidence="1">Uncharacterized protein</fullName>
    </submittedName>
</protein>
<evidence type="ECO:0000313" key="2">
    <source>
        <dbReference type="Proteomes" id="UP000604825"/>
    </source>
</evidence>
<dbReference type="OrthoDB" id="1925932at2759"/>
<organism evidence="1 2">
    <name type="scientific">Miscanthus lutarioriparius</name>
    <dbReference type="NCBI Taxonomy" id="422564"/>
    <lineage>
        <taxon>Eukaryota</taxon>
        <taxon>Viridiplantae</taxon>
        <taxon>Streptophyta</taxon>
        <taxon>Embryophyta</taxon>
        <taxon>Tracheophyta</taxon>
        <taxon>Spermatophyta</taxon>
        <taxon>Magnoliopsida</taxon>
        <taxon>Liliopsida</taxon>
        <taxon>Poales</taxon>
        <taxon>Poaceae</taxon>
        <taxon>PACMAD clade</taxon>
        <taxon>Panicoideae</taxon>
        <taxon>Andropogonodae</taxon>
        <taxon>Andropogoneae</taxon>
        <taxon>Saccharinae</taxon>
        <taxon>Miscanthus</taxon>
    </lineage>
</organism>
<gene>
    <name evidence="1" type="ORF">NCGR_LOCUS57807</name>
</gene>
<evidence type="ECO:0000313" key="1">
    <source>
        <dbReference type="EMBL" id="CAD6333709.1"/>
    </source>
</evidence>
<sequence length="119" mass="11985">MRAAAALQPRGRSAWWEMADARHQAAGWPLAEPEEHDDGDAAAGVLSGEYQALETSTLVSALAHVVSGGGDGYYTPWAGGARGNNNPPAAMAAPAAGTAHGYGYSAAAAPTPAHFVEAG</sequence>
<dbReference type="AlphaFoldDB" id="A0A811RWR2"/>
<accession>A0A811RWR2</accession>
<name>A0A811RWR2_9POAL</name>
<dbReference type="EMBL" id="CAJGYO010000017">
    <property type="protein sequence ID" value="CAD6333709.1"/>
    <property type="molecule type" value="Genomic_DNA"/>
</dbReference>
<proteinExistence type="predicted"/>
<dbReference type="Proteomes" id="UP000604825">
    <property type="component" value="Unassembled WGS sequence"/>
</dbReference>